<comment type="caution">
    <text evidence="2">The sequence shown here is derived from an EMBL/GenBank/DDBJ whole genome shotgun (WGS) entry which is preliminary data.</text>
</comment>
<accession>A0A8J7UNC6</accession>
<evidence type="ECO:0000313" key="3">
    <source>
        <dbReference type="Proteomes" id="UP000666240"/>
    </source>
</evidence>
<organism evidence="2 3">
    <name type="scientific">Tianweitania sediminis</name>
    <dbReference type="NCBI Taxonomy" id="1502156"/>
    <lineage>
        <taxon>Bacteria</taxon>
        <taxon>Pseudomonadati</taxon>
        <taxon>Pseudomonadota</taxon>
        <taxon>Alphaproteobacteria</taxon>
        <taxon>Hyphomicrobiales</taxon>
        <taxon>Phyllobacteriaceae</taxon>
        <taxon>Tianweitania</taxon>
    </lineage>
</organism>
<dbReference type="InterPro" id="IPR025282">
    <property type="entry name" value="DUF4214"/>
</dbReference>
<sequence>MDAIQTIYIALFGRPADPLGLAYFAAETNNGADLTAIGDLAATAEYQNRFAGDDIATVITEIYNSLFNRNPESSGLAYYIAEYNAGRLNINNIAIAIAQSAQGIDVETLANKVAAANAFTAAIDTPDELAAYRGDAAAAQGRAYLEGVTSDDATIPTQAEVDQAVDNLDPNVGDTIVLTDGIDVGPEFTGGDLNDTFVGTIDTGNDTFNVGDDLDGGVGSDTLRLTSTGTTNAIDLSTADLTSIENVELRIRDENFTDLDLGSIADELETLSLDFGGGEQSADFEIEGISADTAVSISNIESDGSGIDVEVVLEEVDGNINGLLSLSNVDDLDVFVEVDDAADGSGDADVFTVNFANVSNSNGNASFYIDDVETLNINVASDSTLDSIGVYYNNDGSDFGPQTVNLSLNGDLTVEDFFDLSDDEEDATLNITGAGNLTIEEMDDGDSNLTINAEDATGNIDIQEASSGYTGLTVTYGSGNDRLTLESGFDMSVLTADGGEGTNILGVDADDAADIADADITNFQTLELTGAAGADVTVDADDNDFDNLIISADITNNLVVEDLSGDVTISADQSGTVTLTPEGSSDDLVITLDDEAGDITLAQLDVSEYTAIEFVTTSSDSDETDVTFTSLIADELDTLTFTGEGDVDIDALSSTDLGVLDLSGLTGTFDNNGAVLNANADVLIGNLGDNSYIDLDAGATQELTFGADLDETVNIDGFETGVGGDVLNLAALGVDSFADLDIVQTGADTTITSDAFEGEIVLVGVLTGDLDGTSNFTFA</sequence>
<gene>
    <name evidence="2" type="ORF">J5Y06_22135</name>
</gene>
<reference evidence="2" key="1">
    <citation type="submission" date="2021-03" db="EMBL/GenBank/DDBJ databases">
        <title>Genome sequencing and assembly of Tianweitania sediminis.</title>
        <authorList>
            <person name="Chhetri G."/>
        </authorList>
    </citation>
    <scope>NUCLEOTIDE SEQUENCE</scope>
    <source>
        <strain evidence="2">Z8</strain>
    </source>
</reference>
<dbReference type="EMBL" id="JAGIYY010000013">
    <property type="protein sequence ID" value="MBP0441352.1"/>
    <property type="molecule type" value="Genomic_DNA"/>
</dbReference>
<dbReference type="Pfam" id="PF13946">
    <property type="entry name" value="DUF4214"/>
    <property type="match status" value="1"/>
</dbReference>
<name>A0A8J7UNC6_9HYPH</name>
<dbReference type="Proteomes" id="UP000666240">
    <property type="component" value="Unassembled WGS sequence"/>
</dbReference>
<dbReference type="RefSeq" id="WP_209337378.1">
    <property type="nucleotide sequence ID" value="NZ_JAGIYY010000013.1"/>
</dbReference>
<keyword evidence="3" id="KW-1185">Reference proteome</keyword>
<proteinExistence type="predicted"/>
<feature type="domain" description="DUF4214" evidence="1">
    <location>
        <begin position="41"/>
        <end position="101"/>
    </location>
</feature>
<protein>
    <submittedName>
        <fullName evidence="2">DUF4214 domain-containing protein</fullName>
    </submittedName>
</protein>
<evidence type="ECO:0000259" key="1">
    <source>
        <dbReference type="Pfam" id="PF13946"/>
    </source>
</evidence>
<evidence type="ECO:0000313" key="2">
    <source>
        <dbReference type="EMBL" id="MBP0441352.1"/>
    </source>
</evidence>
<dbReference type="AlphaFoldDB" id="A0A8J7UNC6"/>